<keyword evidence="5" id="KW-0479">Metal-binding</keyword>
<dbReference type="PANTHER" id="PTHR21060">
    <property type="entry name" value="ACETATE KINASE"/>
    <property type="match status" value="1"/>
</dbReference>
<evidence type="ECO:0000256" key="3">
    <source>
        <dbReference type="ARBA" id="ARBA00022777"/>
    </source>
</evidence>
<feature type="active site" description="Proton donor/acceptor" evidence="5">
    <location>
        <position position="167"/>
    </location>
</feature>
<dbReference type="OrthoDB" id="67445at2759"/>
<dbReference type="HAMAP" id="MF_00020">
    <property type="entry name" value="Acetate_kinase"/>
    <property type="match status" value="1"/>
</dbReference>
<accession>A0A5C3QLT6</accession>
<evidence type="ECO:0000313" key="7">
    <source>
        <dbReference type="EMBL" id="TFL02732.1"/>
    </source>
</evidence>
<dbReference type="InterPro" id="IPR000890">
    <property type="entry name" value="Aliphatic_acid_kin_short-chain"/>
</dbReference>
<evidence type="ECO:0000256" key="2">
    <source>
        <dbReference type="ARBA" id="ARBA00022741"/>
    </source>
</evidence>
<keyword evidence="5" id="KW-0460">Magnesium</keyword>
<dbReference type="STRING" id="1884261.A0A5C3QLT6"/>
<comment type="catalytic activity">
    <reaction evidence="5">
        <text>acetate + ATP = acetyl phosphate + ADP</text>
        <dbReference type="Rhea" id="RHEA:11352"/>
        <dbReference type="ChEBI" id="CHEBI:22191"/>
        <dbReference type="ChEBI" id="CHEBI:30089"/>
        <dbReference type="ChEBI" id="CHEBI:30616"/>
        <dbReference type="ChEBI" id="CHEBI:456216"/>
        <dbReference type="EC" id="2.7.2.1"/>
    </reaction>
</comment>
<dbReference type="AlphaFoldDB" id="A0A5C3QLT6"/>
<reference evidence="7 8" key="1">
    <citation type="journal article" date="2019" name="Nat. Ecol. Evol.">
        <title>Megaphylogeny resolves global patterns of mushroom evolution.</title>
        <authorList>
            <person name="Varga T."/>
            <person name="Krizsan K."/>
            <person name="Foldi C."/>
            <person name="Dima B."/>
            <person name="Sanchez-Garcia M."/>
            <person name="Sanchez-Ramirez S."/>
            <person name="Szollosi G.J."/>
            <person name="Szarkandi J.G."/>
            <person name="Papp V."/>
            <person name="Albert L."/>
            <person name="Andreopoulos W."/>
            <person name="Angelini C."/>
            <person name="Antonin V."/>
            <person name="Barry K.W."/>
            <person name="Bougher N.L."/>
            <person name="Buchanan P."/>
            <person name="Buyck B."/>
            <person name="Bense V."/>
            <person name="Catcheside P."/>
            <person name="Chovatia M."/>
            <person name="Cooper J."/>
            <person name="Damon W."/>
            <person name="Desjardin D."/>
            <person name="Finy P."/>
            <person name="Geml J."/>
            <person name="Haridas S."/>
            <person name="Hughes K."/>
            <person name="Justo A."/>
            <person name="Karasinski D."/>
            <person name="Kautmanova I."/>
            <person name="Kiss B."/>
            <person name="Kocsube S."/>
            <person name="Kotiranta H."/>
            <person name="LaButti K.M."/>
            <person name="Lechner B.E."/>
            <person name="Liimatainen K."/>
            <person name="Lipzen A."/>
            <person name="Lukacs Z."/>
            <person name="Mihaltcheva S."/>
            <person name="Morgado L.N."/>
            <person name="Niskanen T."/>
            <person name="Noordeloos M.E."/>
            <person name="Ohm R.A."/>
            <person name="Ortiz-Santana B."/>
            <person name="Ovrebo C."/>
            <person name="Racz N."/>
            <person name="Riley R."/>
            <person name="Savchenko A."/>
            <person name="Shiryaev A."/>
            <person name="Soop K."/>
            <person name="Spirin V."/>
            <person name="Szebenyi C."/>
            <person name="Tomsovsky M."/>
            <person name="Tulloss R.E."/>
            <person name="Uehling J."/>
            <person name="Grigoriev I.V."/>
            <person name="Vagvolgyi C."/>
            <person name="Papp T."/>
            <person name="Martin F.M."/>
            <person name="Miettinen O."/>
            <person name="Hibbett D.S."/>
            <person name="Nagy L.G."/>
        </authorList>
    </citation>
    <scope>NUCLEOTIDE SEQUENCE [LARGE SCALE GENOMIC DNA]</scope>
    <source>
        <strain evidence="7 8">CBS 309.79</strain>
    </source>
</reference>
<dbReference type="UniPathway" id="UPA00340">
    <property type="reaction ID" value="UER00458"/>
</dbReference>
<dbReference type="InterPro" id="IPR043129">
    <property type="entry name" value="ATPase_NBD"/>
</dbReference>
<dbReference type="Proteomes" id="UP000305067">
    <property type="component" value="Unassembled WGS sequence"/>
</dbReference>
<name>A0A5C3QLT6_9AGAR</name>
<comment type="caution">
    <text evidence="5">Lacks conserved residue(s) required for the propagation of feature annotation.</text>
</comment>
<proteinExistence type="inferred from homology"/>
<dbReference type="EC" id="2.7.2.1" evidence="5"/>
<dbReference type="GO" id="GO:0000287">
    <property type="term" value="F:magnesium ion binding"/>
    <property type="evidence" value="ECO:0007669"/>
    <property type="project" value="UniProtKB-UniRule"/>
</dbReference>
<feature type="binding site" evidence="5">
    <location>
        <begin position="231"/>
        <end position="235"/>
    </location>
    <ligand>
        <name>ATP</name>
        <dbReference type="ChEBI" id="CHEBI:30616"/>
    </ligand>
</feature>
<comment type="cofactor">
    <cofactor evidence="5">
        <name>Mg(2+)</name>
        <dbReference type="ChEBI" id="CHEBI:18420"/>
    </cofactor>
</comment>
<keyword evidence="2 5" id="KW-0547">Nucleotide-binding</keyword>
<dbReference type="EMBL" id="ML178822">
    <property type="protein sequence ID" value="TFL02732.1"/>
    <property type="molecule type" value="Genomic_DNA"/>
</dbReference>
<evidence type="ECO:0000256" key="1">
    <source>
        <dbReference type="ARBA" id="ARBA00022679"/>
    </source>
</evidence>
<protein>
    <recommendedName>
        <fullName evidence="5">Probable acetate kinase</fullName>
        <ecNumber evidence="5">2.7.2.1</ecNumber>
    </recommendedName>
    <alternativeName>
        <fullName evidence="5">Acetokinase</fullName>
    </alternativeName>
</protein>
<comment type="pathway">
    <text evidence="5">Metabolic intermediate biosynthesis; acetyl-CoA biosynthesis; acetyl-CoA from acetate: step 1/2.</text>
</comment>
<feature type="binding site" evidence="5">
    <location>
        <position position="17"/>
    </location>
    <ligand>
        <name>ATP</name>
        <dbReference type="ChEBI" id="CHEBI:30616"/>
    </ligand>
</feature>
<dbReference type="Pfam" id="PF00871">
    <property type="entry name" value="Acetate_kinase"/>
    <property type="match status" value="2"/>
</dbReference>
<keyword evidence="8" id="KW-1185">Reference proteome</keyword>
<evidence type="ECO:0000256" key="5">
    <source>
        <dbReference type="HAMAP-Rule" id="MF_03131"/>
    </source>
</evidence>
<dbReference type="PRINTS" id="PR00471">
    <property type="entry name" value="ACETATEKNASE"/>
</dbReference>
<evidence type="ECO:0000256" key="6">
    <source>
        <dbReference type="SAM" id="MobiDB-lite"/>
    </source>
</evidence>
<feature type="region of interest" description="Disordered" evidence="6">
    <location>
        <begin position="42"/>
        <end position="64"/>
    </location>
</feature>
<feature type="binding site" evidence="5">
    <location>
        <position position="10"/>
    </location>
    <ligand>
        <name>Mg(2+)</name>
        <dbReference type="ChEBI" id="CHEBI:18420"/>
    </ligand>
</feature>
<keyword evidence="4 5" id="KW-0067">ATP-binding</keyword>
<feature type="site" description="Transition state stabilizer" evidence="5">
    <location>
        <position position="264"/>
    </location>
</feature>
<dbReference type="GO" id="GO:0006085">
    <property type="term" value="P:acetyl-CoA biosynthetic process"/>
    <property type="evidence" value="ECO:0007669"/>
    <property type="project" value="UniProtKB-UniRule"/>
</dbReference>
<dbReference type="GO" id="GO:0006083">
    <property type="term" value="P:acetate metabolic process"/>
    <property type="evidence" value="ECO:0007669"/>
    <property type="project" value="TreeGrafter"/>
</dbReference>
<evidence type="ECO:0000256" key="4">
    <source>
        <dbReference type="ARBA" id="ARBA00022840"/>
    </source>
</evidence>
<gene>
    <name evidence="7" type="ORF">BDV98DRAFT_645840</name>
</gene>
<keyword evidence="1 5" id="KW-0808">Transferase</keyword>
<dbReference type="InterPro" id="IPR023865">
    <property type="entry name" value="Aliphatic_acid_kinase_CS"/>
</dbReference>
<dbReference type="PROSITE" id="PS01075">
    <property type="entry name" value="ACETATE_KINASE_1"/>
    <property type="match status" value="1"/>
</dbReference>
<dbReference type="GO" id="GO:0005524">
    <property type="term" value="F:ATP binding"/>
    <property type="evidence" value="ECO:0007669"/>
    <property type="project" value="UniProtKB-KW"/>
</dbReference>
<comment type="similarity">
    <text evidence="5">Belongs to the acetokinase family.</text>
</comment>
<dbReference type="GO" id="GO:0008776">
    <property type="term" value="F:acetate kinase activity"/>
    <property type="evidence" value="ECO:0007669"/>
    <property type="project" value="UniProtKB-UniRule"/>
</dbReference>
<keyword evidence="3 5" id="KW-0418">Kinase</keyword>
<dbReference type="Gene3D" id="3.30.420.40">
    <property type="match status" value="2"/>
</dbReference>
<organism evidence="7 8">
    <name type="scientific">Pterulicium gracile</name>
    <dbReference type="NCBI Taxonomy" id="1884261"/>
    <lineage>
        <taxon>Eukaryota</taxon>
        <taxon>Fungi</taxon>
        <taxon>Dikarya</taxon>
        <taxon>Basidiomycota</taxon>
        <taxon>Agaricomycotina</taxon>
        <taxon>Agaricomycetes</taxon>
        <taxon>Agaricomycetidae</taxon>
        <taxon>Agaricales</taxon>
        <taxon>Pleurotineae</taxon>
        <taxon>Pterulaceae</taxon>
        <taxon>Pterulicium</taxon>
    </lineage>
</organism>
<feature type="binding site" evidence="5">
    <location>
        <position position="108"/>
    </location>
    <ligand>
        <name>substrate</name>
    </ligand>
</feature>
<dbReference type="PANTHER" id="PTHR21060:SF15">
    <property type="entry name" value="ACETATE KINASE-RELATED"/>
    <property type="match status" value="1"/>
</dbReference>
<dbReference type="PROSITE" id="PS01076">
    <property type="entry name" value="ACETATE_KINASE_2"/>
    <property type="match status" value="1"/>
</dbReference>
<dbReference type="InterPro" id="IPR004372">
    <property type="entry name" value="Ac/propionate_kinase"/>
</dbReference>
<evidence type="ECO:0000313" key="8">
    <source>
        <dbReference type="Proteomes" id="UP000305067"/>
    </source>
</evidence>
<dbReference type="SUPFAM" id="SSF53067">
    <property type="entry name" value="Actin-like ATPase domain"/>
    <property type="match status" value="3"/>
</dbReference>
<sequence length="511" mass="55127">MRANDILSLNAGSSSLKFQLFRPTAPPSTDDPTVLASGSIKLSSSGGAKLSIVPGPGSESGQETTQELAQDASDITSPDLLKELLSNLAKAVGKGYDAEESVGIVCHRIVHGGEEEEPIVLWKGHEKALERIDALAAFAPLHNFAALKVVHNTLTLLPSSHSHLYFDTSFHRTLPPAAQTYPLPPSPSPALPGNLHLRRYGFHGLSYSFILTSISSHLITLPSHTTLIVAHLGSGASVCAIKNGESIDTSMGLTPLEGMPGSTRSGTVDPSLGYHLSPLPRTGEQPDGKETFAPLVRAKNGQTPEEGDEECHLMSRAEYFLNKKAGYGALAGTTDFGEITARIQSARERDPKENNWTEEEKKAKLAFDVFEDRLVGFIGSYYLKLSSRPSPQPIDALVFSGGIGEQSSFLRESLARKLEGTPMGVRGGFDPDRWKSELEGKGPVYDLGGSANESENTHGVGVRWLACEVHCLIAFRLTWADWIFGAFQTDEELQMARLAIAHDRSGDSERS</sequence>
<feature type="site" description="Transition state stabilizer" evidence="5">
    <location>
        <position position="203"/>
    </location>
</feature>